<dbReference type="InterPro" id="IPR037171">
    <property type="entry name" value="NagB/RpiA_transferase-like"/>
</dbReference>
<protein>
    <submittedName>
        <fullName evidence="3">Glucosamine-6-phosphate deaminase</fullName>
    </submittedName>
</protein>
<dbReference type="GO" id="GO:0019262">
    <property type="term" value="P:N-acetylneuraminate catabolic process"/>
    <property type="evidence" value="ECO:0007669"/>
    <property type="project" value="TreeGrafter"/>
</dbReference>
<dbReference type="SUPFAM" id="SSF100950">
    <property type="entry name" value="NagB/RpiA/CoA transferase-like"/>
    <property type="match status" value="1"/>
</dbReference>
<dbReference type="PANTHER" id="PTHR11280">
    <property type="entry name" value="GLUCOSAMINE-6-PHOSPHATE ISOMERASE"/>
    <property type="match status" value="1"/>
</dbReference>
<gene>
    <name evidence="3" type="ORF">GA0061102_100989</name>
</gene>
<dbReference type="RefSeq" id="WP_092846753.1">
    <property type="nucleotide sequence ID" value="NZ_FMAH01000009.1"/>
</dbReference>
<dbReference type="InterPro" id="IPR006148">
    <property type="entry name" value="Glc/Gal-6P_isomerase"/>
</dbReference>
<evidence type="ECO:0000313" key="4">
    <source>
        <dbReference type="Proteomes" id="UP000199435"/>
    </source>
</evidence>
<dbReference type="Proteomes" id="UP000199435">
    <property type="component" value="Unassembled WGS sequence"/>
</dbReference>
<dbReference type="InterPro" id="IPR004547">
    <property type="entry name" value="Glucosamine6P_isomerase"/>
</dbReference>
<evidence type="ECO:0000256" key="1">
    <source>
        <dbReference type="ARBA" id="ARBA00022801"/>
    </source>
</evidence>
<dbReference type="GO" id="GO:0042802">
    <property type="term" value="F:identical protein binding"/>
    <property type="evidence" value="ECO:0007669"/>
    <property type="project" value="TreeGrafter"/>
</dbReference>
<accession>A0A1C3V758</accession>
<dbReference type="GO" id="GO:0005975">
    <property type="term" value="P:carbohydrate metabolic process"/>
    <property type="evidence" value="ECO:0007669"/>
    <property type="project" value="InterPro"/>
</dbReference>
<reference evidence="4" key="1">
    <citation type="submission" date="2016-08" db="EMBL/GenBank/DDBJ databases">
        <authorList>
            <person name="Varghese N."/>
            <person name="Submissions Spin"/>
        </authorList>
    </citation>
    <scope>NUCLEOTIDE SEQUENCE [LARGE SCALE GENOMIC DNA]</scope>
    <source>
        <strain evidence="4">HAMBI 2971</strain>
    </source>
</reference>
<dbReference type="GO" id="GO:0006046">
    <property type="term" value="P:N-acetylglucosamine catabolic process"/>
    <property type="evidence" value="ECO:0007669"/>
    <property type="project" value="TreeGrafter"/>
</dbReference>
<organism evidence="3 4">
    <name type="scientific">Rhizobium miluonense</name>
    <dbReference type="NCBI Taxonomy" id="411945"/>
    <lineage>
        <taxon>Bacteria</taxon>
        <taxon>Pseudomonadati</taxon>
        <taxon>Pseudomonadota</taxon>
        <taxon>Alphaproteobacteria</taxon>
        <taxon>Hyphomicrobiales</taxon>
        <taxon>Rhizobiaceae</taxon>
        <taxon>Rhizobium/Agrobacterium group</taxon>
        <taxon>Rhizobium</taxon>
    </lineage>
</organism>
<keyword evidence="1" id="KW-0378">Hydrolase</keyword>
<dbReference type="AlphaFoldDB" id="A0A1C3V758"/>
<dbReference type="GO" id="GO:0006043">
    <property type="term" value="P:glucosamine catabolic process"/>
    <property type="evidence" value="ECO:0007669"/>
    <property type="project" value="TreeGrafter"/>
</dbReference>
<dbReference type="GO" id="GO:0004342">
    <property type="term" value="F:glucosamine-6-phosphate deaminase activity"/>
    <property type="evidence" value="ECO:0007669"/>
    <property type="project" value="InterPro"/>
</dbReference>
<dbReference type="PANTHER" id="PTHR11280:SF5">
    <property type="entry name" value="GLUCOSAMINE-6-PHOSPHATE ISOMERASE"/>
    <property type="match status" value="1"/>
</dbReference>
<keyword evidence="4" id="KW-1185">Reference proteome</keyword>
<dbReference type="OrthoDB" id="9791139at2"/>
<evidence type="ECO:0000259" key="2">
    <source>
        <dbReference type="Pfam" id="PF01182"/>
    </source>
</evidence>
<sequence>MKIEVFGGADEAGRVLAREIADGIEDARRANRRYLLGCPGGRSPLPTYRALADEVRQRDLDIRHLVLVMMDEYVVTAEGEFTEVPVISHCSLRRFATQEVFDRLNAAASQGKEIPTNQLWIPDPRATDDYDKALEAAGGIDLFILASGATDGHVAFNPPGTSSESKTRVVQLAETTRRDNLMTFPGFANIQEVPRHGVTIGIATIASLSLRAVLVANGQDKQLAVARVAAAKSYEPDWPSTVLAVCRQAAIYADEEAAALISQSTEVRG</sequence>
<dbReference type="STRING" id="411945.GA0061102_100989"/>
<dbReference type="Pfam" id="PF01182">
    <property type="entry name" value="Glucosamine_iso"/>
    <property type="match status" value="1"/>
</dbReference>
<feature type="domain" description="Glucosamine/galactosamine-6-phosphate isomerase" evidence="2">
    <location>
        <begin position="10"/>
        <end position="244"/>
    </location>
</feature>
<evidence type="ECO:0000313" key="3">
    <source>
        <dbReference type="EMBL" id="SCB23563.1"/>
    </source>
</evidence>
<dbReference type="Gene3D" id="3.40.50.1360">
    <property type="match status" value="1"/>
</dbReference>
<dbReference type="GO" id="GO:0005737">
    <property type="term" value="C:cytoplasm"/>
    <property type="evidence" value="ECO:0007669"/>
    <property type="project" value="TreeGrafter"/>
</dbReference>
<proteinExistence type="predicted"/>
<dbReference type="EMBL" id="FMAH01000009">
    <property type="protein sequence ID" value="SCB23563.1"/>
    <property type="molecule type" value="Genomic_DNA"/>
</dbReference>
<name>A0A1C3V758_9HYPH</name>